<sequence length="2353" mass="261359">MGQQKVEAKQEERKFPGVGGTYKNDSIHLDPTSLENATGPMYVAVACAVAMISLIVIITSAVCIQNKKVRSQDVHYMTAIYDNNQHVFVRLGSALGRTSSVGSGSYATIASVQKSGSSPSPYATSDACQDSRKVDLSERLRALSVQRSTIALEEVTEEGTYSQILRGVFKTQKTVFIKTTKEAASKRQISLFLTEGTMMFGIEHKNILPVWGVNVDNPKQPLLVYPYVNRGNLKRFLIKCRHKEDDQYSLSTQSLVDISIQILLGVMYLHSQCICYKDLAVRNCVLDSNFQVKITDNSLSRDLFPNDYFCLGDNENVPVKWLPPESLLYKQYTGASDVWSFGVVIWELTTLAQQPYPEIDPFEMGSYLVNGYRLSQPVGCPDELGYCESPVVVAPVWAPLATSLLGEAGESNRNGRNAAASTGCCCNRRSDECKITPLAYPTKIEFVAKCRHALPNSTTRGKNPPPRAVAPSDLENRERGVASEPAIGKKLACSGDRREKRGKSRGNLLERRAPSCCEGSRSLTFTFICGATRCRESCPKNIIHSTRGCQPRTRYDGSVWWCILWCSRLPHGYHSRGCPLGLYYLRVSTTTERHPCNLLTTAPVPNANINAAFTHNGFDRPVVLDKITKFAMYSEEQDSHGLLTLHYGKHHATIVDEIKTCFASENFADMTFICDDKTTLSAHKLIMAAASPLVRRILGESVHAHGPSVVLIPGIKSCHLRHLLDFLYNGQACVKSSELDSIQELFELLQIKSDMWQSSTTEEAKCQSDDGNSWAPPQESDNPDLVLVKRETDDDEKEEGEIKDDEDDALEDNNTSDEEGVSPNPVNLSLNTKNVDEDKDNDDDNNSSEQPEKKNSEVLKIGQTTVKIAPKVHELSQFHHHRMKRKNMYIEPIDLKHQEELSQLKPPIADQKLISLVQSPDNYVVTPHRKRRPGFHNSPAQNPPFVPFSPSYIDDALHHQHHRYKNLPPLIAAHHPLSLSAPPFLVDRTHTPTPGQHPDTGGPPDNVVVKYRPPSADQGLTSSDTYQSFEHTWGAWSLCQTQVNPSPSNEESREPPASFSASGGGGGGGSGGGDTAESSSHGQIGTKQVLPTVQVREYRCEYCGKQFGMSWNLKTHLRVHTGEKPFACRLCVAMFKQKAHLLKHLCSVHRNVISSNDGNSGRFNCCFCPLSFESLPELIRHLSGPHNNLLLSKNMHELNVYIILAIICAAKAQIPNLGFCPEYLPMPDFDMDKFLGKWYEAERYFQFSEVATRCVVTDYAKAPSGRIYVSNEVTNRLTGVKRVIDGSLELAGKAGEGKLNVKYTTTPLASDTALTVLDTDYDSYAVIWSCNGFGPLHAQSAWVMTRERLPPGTVLQRAYGVLDKFKISRTFFVKTDQEGCAIAASDINAANGIASTSTVVEASGTEQKNAPSAPKEEKSPEEAKEALPSNMFLKSLVFLFPVIKTITGQVPFLGPCPEYKTVQNFDLNKYLGKWFEAERYFAVFEFGGKCVTADYNYDNNGAVNIINQQISALTGIRSTIEGLGNHVGRSDEARLSVSFPSLPVNFDAPYWVLDTDYDNYSVVWSCSNFGIFSTRNAWILTRSRTPSLKTMEKAYSILDKFSISRAYFIRTDQKNCPRRLDAELYYVREGVINNYALNFVVPVPSKLDSLQFTWKSVADRPLLYAINVDASNTPSVLLPPKLNITSTGSVPTSVQTFSVTLPCSGVVAGEVDVTITINITISHTNVTTLPFRRKKIYTAPPYSNSVNIFYVAVFLALILIVILASVITTYYIKNKKTRRTTEGSSGPSTTFLTAMPRSTVNTSYGSFRRMPSYSLIDERSKDLQERIAELTVQRCRVCLSSVILEGTFARVYQGSYTNEDGVDEAIIVKTVTDHASQIQISLLLQEGMSMYSLSHKNILSILRVSIEDHTAPFLLYPYNNYNNLKIFLQKCKLSSEGVSHTLTTQEVVDMALQIIEAMQYLHKKHLLHKDLAARNCVVDDKLRVQVADNALSRDLFPSDYHCLGDNENRPIKWLAIESLLHKTFSVSSDVWSFGVLLWELTTLAQQPYVEIDPFEMAAYLKDGYRLAQPINCPDELSISVPYRAQKKEEPKSDDFEDIGVVCVSGEGCNATTKINKSEDSIQTDVVVHVKTNVNVNQRNKTNFVDDTPDVPIVVGTDSGADNSRVPQTRPLVVTSLDDSILSDGLSLSSPTSSINSRPAFDTQALHSKNVYLENSDLPTGDLRVNIKTLTPVTLADDGRSLTNAWQRTNGIELSVPRFEQSYHSHYFGENPPPQLVWYPKRSGLSSFDYKSKGVSKPAFFSVGALTTPSHKHHGSGSTCSCKNEASRGLQWYPARRTYTDAGSQINDKLAPLN</sequence>
<dbReference type="SMART" id="SM00469">
    <property type="entry name" value="WIF"/>
    <property type="match status" value="1"/>
</dbReference>
<dbReference type="PRINTS" id="PR01273">
    <property type="entry name" value="INVTBRTCOLOR"/>
</dbReference>
<dbReference type="PROSITE" id="PS50011">
    <property type="entry name" value="PROTEIN_KINASE_DOM"/>
    <property type="match status" value="2"/>
</dbReference>
<dbReference type="GO" id="GO:0051897">
    <property type="term" value="P:positive regulation of phosphatidylinositol 3-kinase/protein kinase B signal transduction"/>
    <property type="evidence" value="ECO:0007669"/>
    <property type="project" value="TreeGrafter"/>
</dbReference>
<evidence type="ECO:0000259" key="24">
    <source>
        <dbReference type="PROSITE" id="PS50157"/>
    </source>
</evidence>
<keyword evidence="8 19" id="KW-0863">Zinc-finger</keyword>
<keyword evidence="16" id="KW-0675">Receptor</keyword>
<dbReference type="SUPFAM" id="SSF54695">
    <property type="entry name" value="POZ domain"/>
    <property type="match status" value="1"/>
</dbReference>
<dbReference type="InterPro" id="IPR050122">
    <property type="entry name" value="RTK"/>
</dbReference>
<dbReference type="GO" id="GO:0007169">
    <property type="term" value="P:cell surface receptor protein tyrosine kinase signaling pathway"/>
    <property type="evidence" value="ECO:0007669"/>
    <property type="project" value="TreeGrafter"/>
</dbReference>
<dbReference type="GO" id="GO:0031409">
    <property type="term" value="F:pigment binding"/>
    <property type="evidence" value="ECO:0007669"/>
    <property type="project" value="InterPro"/>
</dbReference>
<dbReference type="GO" id="GO:0005634">
    <property type="term" value="C:nucleus"/>
    <property type="evidence" value="ECO:0007669"/>
    <property type="project" value="UniProtKB-SubCell"/>
</dbReference>
<dbReference type="SUPFAM" id="SSF50814">
    <property type="entry name" value="Lipocalins"/>
    <property type="match status" value="2"/>
</dbReference>
<evidence type="ECO:0000256" key="18">
    <source>
        <dbReference type="ARBA" id="ARBA00023242"/>
    </source>
</evidence>
<evidence type="ECO:0000256" key="20">
    <source>
        <dbReference type="SAM" id="MobiDB-lite"/>
    </source>
</evidence>
<dbReference type="Gene3D" id="2.60.40.2170">
    <property type="entry name" value="Wnt, WIF domain"/>
    <property type="match status" value="1"/>
</dbReference>
<evidence type="ECO:0000256" key="19">
    <source>
        <dbReference type="PROSITE-ProRule" id="PRU00042"/>
    </source>
</evidence>
<feature type="domain" description="WIF" evidence="25">
    <location>
        <begin position="1607"/>
        <end position="1737"/>
    </location>
</feature>
<dbReference type="Pfam" id="PF00651">
    <property type="entry name" value="BTB"/>
    <property type="match status" value="1"/>
</dbReference>
<dbReference type="InterPro" id="IPR038677">
    <property type="entry name" value="WIF_sf"/>
</dbReference>
<name>A0A8J6LDC4_TENMO</name>
<feature type="domain" description="C2H2-type" evidence="24">
    <location>
        <begin position="1098"/>
        <end position="1125"/>
    </location>
</feature>
<dbReference type="Gene3D" id="3.30.160.60">
    <property type="entry name" value="Classic Zinc Finger"/>
    <property type="match status" value="2"/>
</dbReference>
<dbReference type="FunFam" id="3.30.200.20:FF:000502">
    <property type="entry name" value="Tyrosine-protein kinase Drl"/>
    <property type="match status" value="1"/>
</dbReference>
<dbReference type="InterPro" id="IPR001245">
    <property type="entry name" value="Ser-Thr/Tyr_kinase_cat_dom"/>
</dbReference>
<feature type="domain" description="C2H2-type" evidence="24">
    <location>
        <begin position="1126"/>
        <end position="1149"/>
    </location>
</feature>
<dbReference type="GO" id="GO:0004672">
    <property type="term" value="F:protein kinase activity"/>
    <property type="evidence" value="ECO:0007669"/>
    <property type="project" value="InterPro"/>
</dbReference>
<dbReference type="InterPro" id="IPR000210">
    <property type="entry name" value="BTB/POZ_dom"/>
</dbReference>
<dbReference type="PROSITE" id="PS00109">
    <property type="entry name" value="PROTEIN_KINASE_TYR"/>
    <property type="match status" value="2"/>
</dbReference>
<keyword evidence="18" id="KW-0539">Nucleus</keyword>
<dbReference type="Proteomes" id="UP000719412">
    <property type="component" value="Unassembled WGS sequence"/>
</dbReference>
<reference evidence="26" key="2">
    <citation type="submission" date="2021-08" db="EMBL/GenBank/DDBJ databases">
        <authorList>
            <person name="Eriksson T."/>
        </authorList>
    </citation>
    <scope>NUCLEOTIDE SEQUENCE</scope>
    <source>
        <strain evidence="26">Stoneville</strain>
        <tissue evidence="26">Whole head</tissue>
    </source>
</reference>
<keyword evidence="17" id="KW-0325">Glycoprotein</keyword>
<dbReference type="InterPro" id="IPR011333">
    <property type="entry name" value="SKP1/BTB/POZ_sf"/>
</dbReference>
<evidence type="ECO:0000313" key="27">
    <source>
        <dbReference type="Proteomes" id="UP000719412"/>
    </source>
</evidence>
<dbReference type="PROSITE" id="PS50814">
    <property type="entry name" value="WIF"/>
    <property type="match status" value="1"/>
</dbReference>
<keyword evidence="13" id="KW-0238">DNA-binding</keyword>
<dbReference type="GO" id="GO:0010976">
    <property type="term" value="P:positive regulation of neuron projection development"/>
    <property type="evidence" value="ECO:0007669"/>
    <property type="project" value="TreeGrafter"/>
</dbReference>
<keyword evidence="3 21" id="KW-0812">Transmembrane</keyword>
<feature type="compositionally biased region" description="Acidic residues" evidence="20">
    <location>
        <begin position="793"/>
        <end position="820"/>
    </location>
</feature>
<keyword evidence="12" id="KW-0805">Transcription regulation</keyword>
<feature type="compositionally biased region" description="Polar residues" evidence="20">
    <location>
        <begin position="1398"/>
        <end position="1409"/>
    </location>
</feature>
<feature type="region of interest" description="Disordered" evidence="20">
    <location>
        <begin position="1041"/>
        <end position="1088"/>
    </location>
</feature>
<dbReference type="Pfam" id="PF00096">
    <property type="entry name" value="zf-C2H2"/>
    <property type="match status" value="1"/>
</dbReference>
<dbReference type="PANTHER" id="PTHR24416:SF349">
    <property type="entry name" value="TYROSINE-PROTEIN KINASE RYK"/>
    <property type="match status" value="1"/>
</dbReference>
<dbReference type="InterPro" id="IPR012674">
    <property type="entry name" value="Calycin"/>
</dbReference>
<dbReference type="CDD" id="cd18315">
    <property type="entry name" value="BTB_POZ_BAB-like"/>
    <property type="match status" value="1"/>
</dbReference>
<feature type="compositionally biased region" description="Gly residues" evidence="20">
    <location>
        <begin position="1062"/>
        <end position="1074"/>
    </location>
</feature>
<keyword evidence="9" id="KW-0862">Zinc</keyword>
<dbReference type="CDD" id="cd19437">
    <property type="entry name" value="lipocalin_apoD-like"/>
    <property type="match status" value="1"/>
</dbReference>
<keyword evidence="27" id="KW-1185">Reference proteome</keyword>
<comment type="subcellular location">
    <subcellularLocation>
        <location evidence="2">Cell membrane</location>
        <topology evidence="2">Single-pass membrane protein</topology>
    </subcellularLocation>
    <subcellularLocation>
        <location evidence="1">Nucleus</location>
    </subcellularLocation>
</comment>
<evidence type="ECO:0000256" key="1">
    <source>
        <dbReference type="ARBA" id="ARBA00004123"/>
    </source>
</evidence>
<evidence type="ECO:0000256" key="15">
    <source>
        <dbReference type="ARBA" id="ARBA00023163"/>
    </source>
</evidence>
<reference evidence="26" key="1">
    <citation type="journal article" date="2020" name="J Insects Food Feed">
        <title>The yellow mealworm (Tenebrio molitor) genome: a resource for the emerging insects as food and feed industry.</title>
        <authorList>
            <person name="Eriksson T."/>
            <person name="Andere A."/>
            <person name="Kelstrup H."/>
            <person name="Emery V."/>
            <person name="Picard C."/>
        </authorList>
    </citation>
    <scope>NUCLEOTIDE SEQUENCE</scope>
    <source>
        <strain evidence="26">Stoneville</strain>
        <tissue evidence="26">Whole head</tissue>
    </source>
</reference>
<dbReference type="PROSITE" id="PS00213">
    <property type="entry name" value="LIPOCALIN"/>
    <property type="match status" value="2"/>
</dbReference>
<dbReference type="SUPFAM" id="SSF56112">
    <property type="entry name" value="Protein kinase-like (PK-like)"/>
    <property type="match status" value="2"/>
</dbReference>
<dbReference type="Pfam" id="PF08212">
    <property type="entry name" value="Lipocalin_2"/>
    <property type="match status" value="2"/>
</dbReference>
<protein>
    <submittedName>
        <fullName evidence="26">Uncharacterized protein</fullName>
    </submittedName>
</protein>
<evidence type="ECO:0000256" key="5">
    <source>
        <dbReference type="ARBA" id="ARBA00022729"/>
    </source>
</evidence>
<evidence type="ECO:0000256" key="10">
    <source>
        <dbReference type="ARBA" id="ARBA00022840"/>
    </source>
</evidence>
<evidence type="ECO:0000256" key="3">
    <source>
        <dbReference type="ARBA" id="ARBA00022692"/>
    </source>
</evidence>
<evidence type="ECO:0000256" key="6">
    <source>
        <dbReference type="ARBA" id="ARBA00022737"/>
    </source>
</evidence>
<dbReference type="InterPro" id="IPR000719">
    <property type="entry name" value="Prot_kinase_dom"/>
</dbReference>
<dbReference type="InterPro" id="IPR013087">
    <property type="entry name" value="Znf_C2H2_type"/>
</dbReference>
<keyword evidence="14 21" id="KW-0472">Membrane</keyword>
<feature type="domain" description="Protein kinase" evidence="22">
    <location>
        <begin position="150"/>
        <end position="439"/>
    </location>
</feature>
<dbReference type="GO" id="GO:0005524">
    <property type="term" value="F:ATP binding"/>
    <property type="evidence" value="ECO:0007669"/>
    <property type="project" value="UniProtKB-KW"/>
</dbReference>
<dbReference type="GO" id="GO:0005886">
    <property type="term" value="C:plasma membrane"/>
    <property type="evidence" value="ECO:0007669"/>
    <property type="project" value="UniProtKB-SubCell"/>
</dbReference>
<dbReference type="Gene3D" id="3.30.710.10">
    <property type="entry name" value="Potassium Channel Kv1.1, Chain A"/>
    <property type="match status" value="1"/>
</dbReference>
<feature type="compositionally biased region" description="Acidic residues" evidence="20">
    <location>
        <begin position="837"/>
        <end position="846"/>
    </location>
</feature>
<feature type="region of interest" description="Disordered" evidence="20">
    <location>
        <begin position="982"/>
        <end position="1023"/>
    </location>
</feature>
<dbReference type="PROSITE" id="PS50157">
    <property type="entry name" value="ZINC_FINGER_C2H2_2"/>
    <property type="match status" value="2"/>
</dbReference>
<feature type="compositionally biased region" description="Low complexity" evidence="20">
    <location>
        <begin position="1045"/>
        <end position="1061"/>
    </location>
</feature>
<evidence type="ECO:0000256" key="17">
    <source>
        <dbReference type="ARBA" id="ARBA00023180"/>
    </source>
</evidence>
<evidence type="ECO:0000256" key="16">
    <source>
        <dbReference type="ARBA" id="ARBA00023170"/>
    </source>
</evidence>
<feature type="transmembrane region" description="Helical" evidence="21">
    <location>
        <begin position="1748"/>
        <end position="1772"/>
    </location>
</feature>
<dbReference type="InterPro" id="IPR008266">
    <property type="entry name" value="Tyr_kinase_AS"/>
</dbReference>
<dbReference type="PROSITE" id="PS50097">
    <property type="entry name" value="BTB"/>
    <property type="match status" value="1"/>
</dbReference>
<evidence type="ECO:0000259" key="25">
    <source>
        <dbReference type="PROSITE" id="PS50814"/>
    </source>
</evidence>
<dbReference type="InterPro" id="IPR022272">
    <property type="entry name" value="Lipocalin_CS"/>
</dbReference>
<evidence type="ECO:0000259" key="23">
    <source>
        <dbReference type="PROSITE" id="PS50097"/>
    </source>
</evidence>
<accession>A0A8J6LDC4</accession>
<dbReference type="InterPro" id="IPR036236">
    <property type="entry name" value="Znf_C2H2_sf"/>
</dbReference>
<dbReference type="Pfam" id="PF07714">
    <property type="entry name" value="PK_Tyr_Ser-Thr"/>
    <property type="match status" value="2"/>
</dbReference>
<feature type="region of interest" description="Disordered" evidence="20">
    <location>
        <begin position="760"/>
        <end position="860"/>
    </location>
</feature>
<dbReference type="PANTHER" id="PTHR24416">
    <property type="entry name" value="TYROSINE-PROTEIN KINASE RECEPTOR"/>
    <property type="match status" value="1"/>
</dbReference>
<evidence type="ECO:0000256" key="4">
    <source>
        <dbReference type="ARBA" id="ARBA00022723"/>
    </source>
</evidence>
<dbReference type="FunFam" id="2.40.128.20:FF:000026">
    <property type="entry name" value="Apolipoprotein D-like Protein"/>
    <property type="match status" value="2"/>
</dbReference>
<feature type="compositionally biased region" description="Basic and acidic residues" evidence="20">
    <location>
        <begin position="1"/>
        <end position="15"/>
    </location>
</feature>
<organism evidence="26 27">
    <name type="scientific">Tenebrio molitor</name>
    <name type="common">Yellow mealworm beetle</name>
    <dbReference type="NCBI Taxonomy" id="7067"/>
    <lineage>
        <taxon>Eukaryota</taxon>
        <taxon>Metazoa</taxon>
        <taxon>Ecdysozoa</taxon>
        <taxon>Arthropoda</taxon>
        <taxon>Hexapoda</taxon>
        <taxon>Insecta</taxon>
        <taxon>Pterygota</taxon>
        <taxon>Neoptera</taxon>
        <taxon>Endopterygota</taxon>
        <taxon>Coleoptera</taxon>
        <taxon>Polyphaga</taxon>
        <taxon>Cucujiformia</taxon>
        <taxon>Tenebrionidae</taxon>
        <taxon>Tenebrio</taxon>
    </lineage>
</organism>
<dbReference type="Pfam" id="PF02019">
    <property type="entry name" value="WIF"/>
    <property type="match status" value="1"/>
</dbReference>
<dbReference type="SMART" id="SM00225">
    <property type="entry name" value="BTB"/>
    <property type="match status" value="1"/>
</dbReference>
<dbReference type="FunFam" id="3.30.160.60:FF:002059">
    <property type="entry name" value="transcription factor Ken"/>
    <property type="match status" value="1"/>
</dbReference>
<proteinExistence type="predicted"/>
<dbReference type="InterPro" id="IPR011009">
    <property type="entry name" value="Kinase-like_dom_sf"/>
</dbReference>
<evidence type="ECO:0000256" key="12">
    <source>
        <dbReference type="ARBA" id="ARBA00023015"/>
    </source>
</evidence>
<evidence type="ECO:0000256" key="2">
    <source>
        <dbReference type="ARBA" id="ARBA00004162"/>
    </source>
</evidence>
<dbReference type="GO" id="GO:0007409">
    <property type="term" value="P:axonogenesis"/>
    <property type="evidence" value="ECO:0007669"/>
    <property type="project" value="TreeGrafter"/>
</dbReference>
<dbReference type="EMBL" id="JABDTM020022726">
    <property type="protein sequence ID" value="KAH0815708.1"/>
    <property type="molecule type" value="Genomic_DNA"/>
</dbReference>
<keyword evidence="4" id="KW-0479">Metal-binding</keyword>
<keyword evidence="15" id="KW-0804">Transcription</keyword>
<dbReference type="GO" id="GO:0043235">
    <property type="term" value="C:receptor complex"/>
    <property type="evidence" value="ECO:0007669"/>
    <property type="project" value="TreeGrafter"/>
</dbReference>
<dbReference type="SMART" id="SM00355">
    <property type="entry name" value="ZnF_C2H2"/>
    <property type="match status" value="3"/>
</dbReference>
<evidence type="ECO:0000256" key="13">
    <source>
        <dbReference type="ARBA" id="ARBA00023125"/>
    </source>
</evidence>
<feature type="domain" description="BTB" evidence="23">
    <location>
        <begin position="668"/>
        <end position="736"/>
    </location>
</feature>
<feature type="region of interest" description="Disordered" evidence="20">
    <location>
        <begin position="1398"/>
        <end position="1424"/>
    </location>
</feature>
<evidence type="ECO:0000256" key="21">
    <source>
        <dbReference type="SAM" id="Phobius"/>
    </source>
</evidence>
<keyword evidence="7" id="KW-0547">Nucleotide-binding</keyword>
<keyword evidence="6" id="KW-0677">Repeat</keyword>
<feature type="region of interest" description="Disordered" evidence="20">
    <location>
        <begin position="455"/>
        <end position="482"/>
    </location>
</feature>
<keyword evidence="10" id="KW-0067">ATP-binding</keyword>
<dbReference type="FunFam" id="3.30.160.60:FF:002034">
    <property type="entry name" value="transcription factor Ken"/>
    <property type="match status" value="1"/>
</dbReference>
<dbReference type="GO" id="GO:0003677">
    <property type="term" value="F:DNA binding"/>
    <property type="evidence" value="ECO:0007669"/>
    <property type="project" value="UniProtKB-KW"/>
</dbReference>
<feature type="domain" description="Protein kinase" evidence="22">
    <location>
        <begin position="1837"/>
        <end position="2153"/>
    </location>
</feature>
<dbReference type="InterPro" id="IPR000566">
    <property type="entry name" value="Lipocln_cytosolic_FA-bd_dom"/>
</dbReference>
<evidence type="ECO:0000256" key="7">
    <source>
        <dbReference type="ARBA" id="ARBA00022741"/>
    </source>
</evidence>
<feature type="transmembrane region" description="Helical" evidence="21">
    <location>
        <begin position="41"/>
        <end position="64"/>
    </location>
</feature>
<comment type="caution">
    <text evidence="26">The sequence shown here is derived from an EMBL/GenBank/DDBJ whole genome shotgun (WGS) entry which is preliminary data.</text>
</comment>
<dbReference type="Gene3D" id="3.30.200.20">
    <property type="entry name" value="Phosphorylase Kinase, domain 1"/>
    <property type="match status" value="2"/>
</dbReference>
<gene>
    <name evidence="26" type="ORF">GEV33_007089</name>
</gene>
<evidence type="ECO:0000256" key="8">
    <source>
        <dbReference type="ARBA" id="ARBA00022771"/>
    </source>
</evidence>
<dbReference type="Gene3D" id="2.40.128.20">
    <property type="match status" value="2"/>
</dbReference>
<dbReference type="SUPFAM" id="SSF57667">
    <property type="entry name" value="beta-beta-alpha zinc fingers"/>
    <property type="match status" value="1"/>
</dbReference>
<feature type="compositionally biased region" description="Basic and acidic residues" evidence="20">
    <location>
        <begin position="1414"/>
        <end position="1424"/>
    </location>
</feature>
<dbReference type="InterPro" id="IPR003057">
    <property type="entry name" value="Invtbrt_color"/>
</dbReference>
<dbReference type="Gene3D" id="1.10.510.10">
    <property type="entry name" value="Transferase(Phosphotransferase) domain 1"/>
    <property type="match status" value="2"/>
</dbReference>
<evidence type="ECO:0000313" key="26">
    <source>
        <dbReference type="EMBL" id="KAH0815708.1"/>
    </source>
</evidence>
<dbReference type="PRINTS" id="PR00109">
    <property type="entry name" value="TYRKINASE"/>
</dbReference>
<dbReference type="PROSITE" id="PS00028">
    <property type="entry name" value="ZINC_FINGER_C2H2_1"/>
    <property type="match status" value="3"/>
</dbReference>
<keyword evidence="11 21" id="KW-1133">Transmembrane helix</keyword>
<evidence type="ECO:0000256" key="9">
    <source>
        <dbReference type="ARBA" id="ARBA00022833"/>
    </source>
</evidence>
<feature type="region of interest" description="Disordered" evidence="20">
    <location>
        <begin position="1"/>
        <end position="22"/>
    </location>
</feature>
<evidence type="ECO:0000259" key="22">
    <source>
        <dbReference type="PROSITE" id="PS50011"/>
    </source>
</evidence>
<evidence type="ECO:0000256" key="14">
    <source>
        <dbReference type="ARBA" id="ARBA00023136"/>
    </source>
</evidence>
<keyword evidence="5" id="KW-0732">Signal</keyword>
<evidence type="ECO:0000256" key="11">
    <source>
        <dbReference type="ARBA" id="ARBA00022989"/>
    </source>
</evidence>
<dbReference type="GO" id="GO:0008270">
    <property type="term" value="F:zinc ion binding"/>
    <property type="evidence" value="ECO:0007669"/>
    <property type="project" value="UniProtKB-KW"/>
</dbReference>
<dbReference type="InterPro" id="IPR003306">
    <property type="entry name" value="WIF"/>
</dbReference>